<dbReference type="SUPFAM" id="SSF55785">
    <property type="entry name" value="PYP-like sensor domain (PAS domain)"/>
    <property type="match status" value="2"/>
</dbReference>
<dbReference type="Gene3D" id="3.30.70.270">
    <property type="match status" value="1"/>
</dbReference>
<dbReference type="PANTHER" id="PTHR44757:SF2">
    <property type="entry name" value="BIOFILM ARCHITECTURE MAINTENANCE PROTEIN MBAA"/>
    <property type="match status" value="1"/>
</dbReference>
<evidence type="ECO:0000313" key="3">
    <source>
        <dbReference type="EMBL" id="QRF54646.1"/>
    </source>
</evidence>
<dbReference type="NCBIfam" id="TIGR00254">
    <property type="entry name" value="GGDEF"/>
    <property type="match status" value="1"/>
</dbReference>
<protein>
    <submittedName>
        <fullName evidence="3">Diguanylate cyclase</fullName>
    </submittedName>
</protein>
<dbReference type="SUPFAM" id="SSF55073">
    <property type="entry name" value="Nucleotide cyclase"/>
    <property type="match status" value="1"/>
</dbReference>
<feature type="domain" description="GGDEF" evidence="2">
    <location>
        <begin position="325"/>
        <end position="456"/>
    </location>
</feature>
<feature type="region of interest" description="Disordered" evidence="1">
    <location>
        <begin position="462"/>
        <end position="481"/>
    </location>
</feature>
<dbReference type="SMART" id="SM00267">
    <property type="entry name" value="GGDEF"/>
    <property type="match status" value="1"/>
</dbReference>
<dbReference type="EMBL" id="CP032407">
    <property type="protein sequence ID" value="QRF54646.1"/>
    <property type="molecule type" value="Genomic_DNA"/>
</dbReference>
<evidence type="ECO:0000259" key="2">
    <source>
        <dbReference type="PROSITE" id="PS50887"/>
    </source>
</evidence>
<dbReference type="InterPro" id="IPR052155">
    <property type="entry name" value="Biofilm_reg_signaling"/>
</dbReference>
<dbReference type="InterPro" id="IPR000160">
    <property type="entry name" value="GGDEF_dom"/>
</dbReference>
<dbReference type="InterPro" id="IPR035965">
    <property type="entry name" value="PAS-like_dom_sf"/>
</dbReference>
<name>A0ABX7F4J5_9HYPH</name>
<evidence type="ECO:0000313" key="4">
    <source>
        <dbReference type="Proteomes" id="UP000596351"/>
    </source>
</evidence>
<accession>A0ABX7F4J5</accession>
<dbReference type="Gene3D" id="3.30.450.20">
    <property type="entry name" value="PAS domain"/>
    <property type="match status" value="1"/>
</dbReference>
<proteinExistence type="predicted"/>
<dbReference type="Pfam" id="PF00990">
    <property type="entry name" value="GGDEF"/>
    <property type="match status" value="1"/>
</dbReference>
<dbReference type="InterPro" id="IPR029787">
    <property type="entry name" value="Nucleotide_cyclase"/>
</dbReference>
<gene>
    <name evidence="3" type="ORF">D4A92_24290</name>
</gene>
<geneLocation type="plasmid" evidence="3 4">
    <name>p2</name>
</geneLocation>
<keyword evidence="4" id="KW-1185">Reference proteome</keyword>
<organism evidence="3 4">
    <name type="scientific">Rhizobium rosettiformans</name>
    <dbReference type="NCBI Taxonomy" id="1368430"/>
    <lineage>
        <taxon>Bacteria</taxon>
        <taxon>Pseudomonadati</taxon>
        <taxon>Pseudomonadota</taxon>
        <taxon>Alphaproteobacteria</taxon>
        <taxon>Hyphomicrobiales</taxon>
        <taxon>Rhizobiaceae</taxon>
        <taxon>Rhizobium/Agrobacterium group</taxon>
        <taxon>Rhizobium</taxon>
    </lineage>
</organism>
<dbReference type="PROSITE" id="PS50887">
    <property type="entry name" value="GGDEF"/>
    <property type="match status" value="1"/>
</dbReference>
<reference evidence="3 4" key="1">
    <citation type="submission" date="2018-09" db="EMBL/GenBank/DDBJ databases">
        <title>Rhizobium sp. MAE2-X.</title>
        <authorList>
            <person name="Lee Y."/>
            <person name="Jeon C.O."/>
        </authorList>
    </citation>
    <scope>NUCLEOTIDE SEQUENCE [LARGE SCALE GENOMIC DNA]</scope>
    <source>
        <strain evidence="3 4">MAE2-X</strain>
        <plasmid evidence="3 4">p2</plasmid>
    </source>
</reference>
<sequence length="481" mass="53339">MRPLFNSRQRDIAHTSVIRPRSSKRSNDMSGQQTLISEAYNGEVDWNDAPCALVVVDANFCILRANACFGGLTGASEREIMGERISRKFTTASRLYLESVLIPLLHIEGRCHEVALTVQGNAEPSPVLVNISMRNHLGPRVYDVALFRASARRSFEEQLVALRQDSERRAAWLAQLEELSGVGAWTYEVRTGRLLWSDRVYDLYGVPHGAPVTLEMALEPLSADVRHGIEAITKNPELCVEPMVQEFDFRHPSGQVRRFKSAGQYSLNHQGEPVIQGVLQDVTEAHNRQLDLWNAAHIDQMTGLGNRYLFNAELGRRADVTQAVKPFSLMVLDLDGFKAVNDTFGHHAGDAVLRTIGRRISKLDSLMAFRLGGDEFAMILERHQGADTADNFARRLLSEICRPIDIGRQDVTVSASIGISAYPSDGKDSDAILRAADFAMYAAKNSGKNRYARYRQQLGEGTQLVAASADHEDLPAPPTGK</sequence>
<dbReference type="Proteomes" id="UP000596351">
    <property type="component" value="Plasmid p2"/>
</dbReference>
<evidence type="ECO:0000256" key="1">
    <source>
        <dbReference type="SAM" id="MobiDB-lite"/>
    </source>
</evidence>
<keyword evidence="3" id="KW-0614">Plasmid</keyword>
<dbReference type="PANTHER" id="PTHR44757">
    <property type="entry name" value="DIGUANYLATE CYCLASE DGCP"/>
    <property type="match status" value="1"/>
</dbReference>
<dbReference type="InterPro" id="IPR043128">
    <property type="entry name" value="Rev_trsase/Diguanyl_cyclase"/>
</dbReference>
<dbReference type="CDD" id="cd01949">
    <property type="entry name" value="GGDEF"/>
    <property type="match status" value="1"/>
</dbReference>